<feature type="region of interest" description="Disordered" evidence="4">
    <location>
        <begin position="156"/>
        <end position="219"/>
    </location>
</feature>
<evidence type="ECO:0000313" key="6">
    <source>
        <dbReference type="Proteomes" id="UP000750711"/>
    </source>
</evidence>
<dbReference type="PROSITE" id="PS51420">
    <property type="entry name" value="RHO"/>
    <property type="match status" value="1"/>
</dbReference>
<keyword evidence="3" id="KW-0342">GTP-binding</keyword>
<evidence type="ECO:0000256" key="2">
    <source>
        <dbReference type="ARBA" id="ARBA00022741"/>
    </source>
</evidence>
<feature type="compositionally biased region" description="Basic and acidic residues" evidence="4">
    <location>
        <begin position="156"/>
        <end position="171"/>
    </location>
</feature>
<dbReference type="InterPro" id="IPR003578">
    <property type="entry name" value="Small_GTPase_Rho"/>
</dbReference>
<accession>A0A9P8LD66</accession>
<protein>
    <submittedName>
        <fullName evidence="5">Uncharacterized protein</fullName>
    </submittedName>
</protein>
<dbReference type="InterPro" id="IPR005225">
    <property type="entry name" value="Small_GTP-bd"/>
</dbReference>
<dbReference type="Proteomes" id="UP000750711">
    <property type="component" value="Unassembled WGS sequence"/>
</dbReference>
<name>A0A9P8LD66_9PEZI</name>
<keyword evidence="1" id="KW-0488">Methylation</keyword>
<dbReference type="GO" id="GO:0003924">
    <property type="term" value="F:GTPase activity"/>
    <property type="evidence" value="ECO:0007669"/>
    <property type="project" value="InterPro"/>
</dbReference>
<sequence>MDVELFGGGEEGDRFYLKPVVARVTIAVLNMTAQLEYLLAETGVESVASVPEVRDMRHFIGDFLSILQDTAAMNDAEAAVLEAARVNTVSRDIAGAAEDLAEMNNSLWSLTTALALGAPAPNEFSRPRRVVKLAMDAPITTHIDQGGPHEEQLLRRDSRAGSSDNHSRPDDPPLDQDEEKHSAADTKSRHSKSSERKSKPPRTYTYLAPPLKPLKPPSSRAKAVLIGSGHCGKTSAISSFIAHNVPSMYVPTTIADHLTQAGSIHNVEMTIIDTAGLEEYDRLRPLSYANADIVVICFSIGCPQSLRDVKDRWLPEYNNFTPSIPLIVLGLKSDLRHEDAPAVDDGPSRRRPLMPVSYAQGLRIARAAKAVAYVECSARSGHGLRKAFDIMADLAAGWKEKGEEEQKEGCTVM</sequence>
<feature type="compositionally biased region" description="Basic and acidic residues" evidence="4">
    <location>
        <begin position="178"/>
        <end position="198"/>
    </location>
</feature>
<reference evidence="5" key="1">
    <citation type="submission" date="2021-03" db="EMBL/GenBank/DDBJ databases">
        <title>Comparative genomics and phylogenomic investigation of the class Geoglossomycetes provide insights into ecological specialization and systematics.</title>
        <authorList>
            <person name="Melie T."/>
            <person name="Pirro S."/>
            <person name="Miller A.N."/>
            <person name="Quandt A."/>
        </authorList>
    </citation>
    <scope>NUCLEOTIDE SEQUENCE</scope>
    <source>
        <strain evidence="5">CAQ_001_2017</strain>
    </source>
</reference>
<dbReference type="Pfam" id="PF00071">
    <property type="entry name" value="Ras"/>
    <property type="match status" value="1"/>
</dbReference>
<evidence type="ECO:0000313" key="5">
    <source>
        <dbReference type="EMBL" id="KAH0560080.1"/>
    </source>
</evidence>
<keyword evidence="6" id="KW-1185">Reference proteome</keyword>
<proteinExistence type="predicted"/>
<dbReference type="NCBIfam" id="TIGR00231">
    <property type="entry name" value="small_GTP"/>
    <property type="match status" value="1"/>
</dbReference>
<evidence type="ECO:0000256" key="3">
    <source>
        <dbReference type="ARBA" id="ARBA00023134"/>
    </source>
</evidence>
<dbReference type="PROSITE" id="PS51419">
    <property type="entry name" value="RAB"/>
    <property type="match status" value="1"/>
</dbReference>
<dbReference type="InterPro" id="IPR001806">
    <property type="entry name" value="Small_GTPase"/>
</dbReference>
<dbReference type="GO" id="GO:0007264">
    <property type="term" value="P:small GTPase-mediated signal transduction"/>
    <property type="evidence" value="ECO:0007669"/>
    <property type="project" value="InterPro"/>
</dbReference>
<dbReference type="SMART" id="SM00175">
    <property type="entry name" value="RAB"/>
    <property type="match status" value="1"/>
</dbReference>
<dbReference type="SMART" id="SM00173">
    <property type="entry name" value="RAS"/>
    <property type="match status" value="1"/>
</dbReference>
<dbReference type="PANTHER" id="PTHR24072">
    <property type="entry name" value="RHO FAMILY GTPASE"/>
    <property type="match status" value="1"/>
</dbReference>
<keyword evidence="2" id="KW-0547">Nucleotide-binding</keyword>
<evidence type="ECO:0000256" key="1">
    <source>
        <dbReference type="ARBA" id="ARBA00022481"/>
    </source>
</evidence>
<dbReference type="Gene3D" id="3.40.50.300">
    <property type="entry name" value="P-loop containing nucleotide triphosphate hydrolases"/>
    <property type="match status" value="1"/>
</dbReference>
<dbReference type="EMBL" id="JAGHQM010000455">
    <property type="protein sequence ID" value="KAH0560080.1"/>
    <property type="molecule type" value="Genomic_DNA"/>
</dbReference>
<dbReference type="AlphaFoldDB" id="A0A9P8LD66"/>
<comment type="caution">
    <text evidence="5">The sequence shown here is derived from an EMBL/GenBank/DDBJ whole genome shotgun (WGS) entry which is preliminary data.</text>
</comment>
<dbReference type="GO" id="GO:0005525">
    <property type="term" value="F:GTP binding"/>
    <property type="evidence" value="ECO:0007669"/>
    <property type="project" value="UniProtKB-KW"/>
</dbReference>
<dbReference type="SMART" id="SM00174">
    <property type="entry name" value="RHO"/>
    <property type="match status" value="1"/>
</dbReference>
<organism evidence="5 6">
    <name type="scientific">Trichoglossum hirsutum</name>
    <dbReference type="NCBI Taxonomy" id="265104"/>
    <lineage>
        <taxon>Eukaryota</taxon>
        <taxon>Fungi</taxon>
        <taxon>Dikarya</taxon>
        <taxon>Ascomycota</taxon>
        <taxon>Pezizomycotina</taxon>
        <taxon>Geoglossomycetes</taxon>
        <taxon>Geoglossales</taxon>
        <taxon>Geoglossaceae</taxon>
        <taxon>Trichoglossum</taxon>
    </lineage>
</organism>
<evidence type="ECO:0000256" key="4">
    <source>
        <dbReference type="SAM" id="MobiDB-lite"/>
    </source>
</evidence>
<dbReference type="SUPFAM" id="SSF52540">
    <property type="entry name" value="P-loop containing nucleoside triphosphate hydrolases"/>
    <property type="match status" value="1"/>
</dbReference>
<dbReference type="InterPro" id="IPR027417">
    <property type="entry name" value="P-loop_NTPase"/>
</dbReference>
<dbReference type="PROSITE" id="PS51421">
    <property type="entry name" value="RAS"/>
    <property type="match status" value="1"/>
</dbReference>
<dbReference type="PRINTS" id="PR00449">
    <property type="entry name" value="RASTRNSFRMNG"/>
</dbReference>
<gene>
    <name evidence="5" type="ORF">GP486_003402</name>
</gene>